<dbReference type="PANTHER" id="PTHR34475">
    <property type="match status" value="1"/>
</dbReference>
<evidence type="ECO:0000313" key="4">
    <source>
        <dbReference type="EMBL" id="MCS4486313.1"/>
    </source>
</evidence>
<sequence>MKLLGETLQNKRERLGMTLSELEERTHIQRETLMAIERNQFEQLNQPSYAIGFIRKYAQAVNLDSTHLIEKHREELPATNQFVSKALEQLATSEHALAYHKGSNEVKQISIVIAGLVGITAFFWAVVSLVL</sequence>
<feature type="domain" description="HTH cro/C1-type" evidence="3">
    <location>
        <begin position="8"/>
        <end position="40"/>
    </location>
</feature>
<feature type="transmembrane region" description="Helical" evidence="2">
    <location>
        <begin position="109"/>
        <end position="130"/>
    </location>
</feature>
<keyword evidence="2" id="KW-0812">Transmembrane</keyword>
<dbReference type="Pfam" id="PF13413">
    <property type="entry name" value="HTH_25"/>
    <property type="match status" value="1"/>
</dbReference>
<gene>
    <name evidence="4" type="ORF">NXS11_05320</name>
</gene>
<evidence type="ECO:0000259" key="3">
    <source>
        <dbReference type="PROSITE" id="PS50943"/>
    </source>
</evidence>
<keyword evidence="5" id="KW-1185">Reference proteome</keyword>
<evidence type="ECO:0000313" key="5">
    <source>
        <dbReference type="Proteomes" id="UP001205609"/>
    </source>
</evidence>
<comment type="caution">
    <text evidence="4">The sequence shown here is derived from an EMBL/GenBank/DDBJ whole genome shotgun (WGS) entry which is preliminary data.</text>
</comment>
<dbReference type="InterPro" id="IPR001387">
    <property type="entry name" value="Cro/C1-type_HTH"/>
</dbReference>
<evidence type="ECO:0000256" key="2">
    <source>
        <dbReference type="SAM" id="Phobius"/>
    </source>
</evidence>
<organism evidence="4 5">
    <name type="scientific">Staphylococcus americanisciuri</name>
    <dbReference type="NCBI Taxonomy" id="2973940"/>
    <lineage>
        <taxon>Bacteria</taxon>
        <taxon>Bacillati</taxon>
        <taxon>Bacillota</taxon>
        <taxon>Bacilli</taxon>
        <taxon>Bacillales</taxon>
        <taxon>Staphylococcaceae</taxon>
        <taxon>Staphylococcus</taxon>
    </lineage>
</organism>
<dbReference type="InterPro" id="IPR010982">
    <property type="entry name" value="Lambda_DNA-bd_dom_sf"/>
</dbReference>
<dbReference type="RefSeq" id="WP_259199602.1">
    <property type="nucleotide sequence ID" value="NZ_JANUXY010000004.1"/>
</dbReference>
<keyword evidence="2" id="KW-1133">Transmembrane helix</keyword>
<dbReference type="PANTHER" id="PTHR34475:SF1">
    <property type="entry name" value="CYTOSKELETON PROTEIN RODZ"/>
    <property type="match status" value="1"/>
</dbReference>
<keyword evidence="1" id="KW-0175">Coiled coil</keyword>
<dbReference type="Gene3D" id="1.10.260.40">
    <property type="entry name" value="lambda repressor-like DNA-binding domains"/>
    <property type="match status" value="1"/>
</dbReference>
<dbReference type="CDD" id="cd00093">
    <property type="entry name" value="HTH_XRE"/>
    <property type="match status" value="1"/>
</dbReference>
<name>A0ABT2F2D7_9STAP</name>
<dbReference type="Proteomes" id="UP001205609">
    <property type="component" value="Unassembled WGS sequence"/>
</dbReference>
<dbReference type="SUPFAM" id="SSF47413">
    <property type="entry name" value="lambda repressor-like DNA-binding domains"/>
    <property type="match status" value="1"/>
</dbReference>
<protein>
    <submittedName>
        <fullName evidence="4">Helix-turn-helix domain-containing protein</fullName>
    </submittedName>
</protein>
<accession>A0ABT2F2D7</accession>
<feature type="coiled-coil region" evidence="1">
    <location>
        <begin position="5"/>
        <end position="39"/>
    </location>
</feature>
<dbReference type="EMBL" id="JANUXY010000004">
    <property type="protein sequence ID" value="MCS4486313.1"/>
    <property type="molecule type" value="Genomic_DNA"/>
</dbReference>
<dbReference type="PROSITE" id="PS50943">
    <property type="entry name" value="HTH_CROC1"/>
    <property type="match status" value="1"/>
</dbReference>
<reference evidence="4 5" key="1">
    <citation type="journal article" date="2023" name="Int. J. Syst. Evol. Microbiol.">
        <title>Streptococcus sciuri sp. nov., Staphylococcus marylandisciuri sp. nov. and Staphylococcus americanisciuri sp. nov., isolated from faeces of eastern grey squirrel (Sciurus carolinensis).</title>
        <authorList>
            <person name="Volokhov D.V."/>
            <person name="Zagorodnyaya T.A."/>
            <person name="Furtak V.A."/>
            <person name="Nattanmai G."/>
            <person name="Randall L."/>
            <person name="Jose S."/>
            <person name="Gao Y."/>
            <person name="Eisenberg T."/>
            <person name="Delmonte P."/>
            <person name="Blom J."/>
            <person name="Mitchell K.K."/>
        </authorList>
    </citation>
    <scope>NUCLEOTIDE SEQUENCE [LARGE SCALE GENOMIC DNA]</scope>
    <source>
        <strain evidence="4 5">GRT3</strain>
    </source>
</reference>
<dbReference type="InterPro" id="IPR050400">
    <property type="entry name" value="Bact_Cytoskel_RodZ"/>
</dbReference>
<keyword evidence="2" id="KW-0472">Membrane</keyword>
<proteinExistence type="predicted"/>
<evidence type="ECO:0000256" key="1">
    <source>
        <dbReference type="SAM" id="Coils"/>
    </source>
</evidence>